<dbReference type="AlphaFoldDB" id="A0A1H8XW81"/>
<gene>
    <name evidence="2" type="ORF">SAMN04490178_13033</name>
</gene>
<feature type="compositionally biased region" description="Acidic residues" evidence="1">
    <location>
        <begin position="117"/>
        <end position="126"/>
    </location>
</feature>
<evidence type="ECO:0000313" key="3">
    <source>
        <dbReference type="Proteomes" id="UP000198847"/>
    </source>
</evidence>
<accession>A0A1H8XW81</accession>
<reference evidence="2 3" key="1">
    <citation type="submission" date="2016-10" db="EMBL/GenBank/DDBJ databases">
        <authorList>
            <person name="de Groot N.N."/>
        </authorList>
    </citation>
    <scope>NUCLEOTIDE SEQUENCE [LARGE SCALE GENOMIC DNA]</scope>
    <source>
        <strain evidence="2 3">DSM 13305</strain>
    </source>
</reference>
<dbReference type="EMBL" id="FODY01000030">
    <property type="protein sequence ID" value="SEP43558.1"/>
    <property type="molecule type" value="Genomic_DNA"/>
</dbReference>
<organism evidence="2 3">
    <name type="scientific">Propionispora vibrioides</name>
    <dbReference type="NCBI Taxonomy" id="112903"/>
    <lineage>
        <taxon>Bacteria</taxon>
        <taxon>Bacillati</taxon>
        <taxon>Bacillota</taxon>
        <taxon>Negativicutes</taxon>
        <taxon>Selenomonadales</taxon>
        <taxon>Sporomusaceae</taxon>
        <taxon>Propionispora</taxon>
    </lineage>
</organism>
<evidence type="ECO:0000256" key="1">
    <source>
        <dbReference type="SAM" id="MobiDB-lite"/>
    </source>
</evidence>
<dbReference type="Pfam" id="PF12788">
    <property type="entry name" value="YmaF"/>
    <property type="match status" value="1"/>
</dbReference>
<feature type="compositionally biased region" description="Basic and acidic residues" evidence="1">
    <location>
        <begin position="138"/>
        <end position="147"/>
    </location>
</feature>
<dbReference type="RefSeq" id="WP_091751141.1">
    <property type="nucleotide sequence ID" value="NZ_FODY01000030.1"/>
</dbReference>
<dbReference type="OrthoDB" id="1682334at2"/>
<evidence type="ECO:0000313" key="2">
    <source>
        <dbReference type="EMBL" id="SEP43558.1"/>
    </source>
</evidence>
<dbReference type="Proteomes" id="UP000198847">
    <property type="component" value="Unassembled WGS sequence"/>
</dbReference>
<proteinExistence type="predicted"/>
<name>A0A1H8XW81_9FIRM</name>
<protein>
    <submittedName>
        <fullName evidence="2">YmaF family protein</fullName>
    </submittedName>
</protein>
<keyword evidence="3" id="KW-1185">Reference proteome</keyword>
<sequence>MADEGRINSVDQDDRHTIHVHTFNTITNVADDHQHIMQAVTGPAREAGNSHVHRVRGRTSFFAGKGDGHWHWFDVVSGPAIDMPDDTHTHYFEGDTSRDCGHCHSFAAVAGLAPDCDDDTDDDTDCDDNHHKSKNKKYREDGLPVEE</sequence>
<dbReference type="InterPro" id="IPR024307">
    <property type="entry name" value="YmaF"/>
</dbReference>
<feature type="region of interest" description="Disordered" evidence="1">
    <location>
        <begin position="117"/>
        <end position="147"/>
    </location>
</feature>